<keyword evidence="2" id="KW-1185">Reference proteome</keyword>
<evidence type="ECO:0000313" key="2">
    <source>
        <dbReference type="Proteomes" id="UP000613177"/>
    </source>
</evidence>
<name>A0A8H7VUN1_9FUNG</name>
<evidence type="ECO:0000313" key="1">
    <source>
        <dbReference type="EMBL" id="KAG2233765.1"/>
    </source>
</evidence>
<accession>A0A8H7VUN1</accession>
<sequence>MQANESSEEDIKEVIRNRVYMFCNQMKSAVSRKEMPEVGLLDNQSRRKLNSFISGCPKKYSFKKNSFYLDVMASPENHFESFFKLAELSEAEEIKLFSCFSLRTTFNPCYMTLDRQIVHCRILKSKSLPKAGCLSEIWGNAADLKKRRLSTKDFRRLFSSMEL</sequence>
<dbReference type="EMBL" id="JAEPRE010000070">
    <property type="protein sequence ID" value="KAG2233765.1"/>
    <property type="molecule type" value="Genomic_DNA"/>
</dbReference>
<proteinExistence type="predicted"/>
<dbReference type="Proteomes" id="UP000613177">
    <property type="component" value="Unassembled WGS sequence"/>
</dbReference>
<gene>
    <name evidence="1" type="ORF">INT48_002251</name>
</gene>
<reference evidence="1" key="1">
    <citation type="submission" date="2021-01" db="EMBL/GenBank/DDBJ databases">
        <title>Metabolic potential, ecology and presence of endohyphal bacteria is reflected in genomic diversity of Mucoromycotina.</title>
        <authorList>
            <person name="Muszewska A."/>
            <person name="Okrasinska A."/>
            <person name="Steczkiewicz K."/>
            <person name="Drgas O."/>
            <person name="Orlowska M."/>
            <person name="Perlinska-Lenart U."/>
            <person name="Aleksandrzak-Piekarczyk T."/>
            <person name="Szatraj K."/>
            <person name="Zielenkiewicz U."/>
            <person name="Pilsyk S."/>
            <person name="Malc E."/>
            <person name="Mieczkowski P."/>
            <person name="Kruszewska J.S."/>
            <person name="Biernat P."/>
            <person name="Pawlowska J."/>
        </authorList>
    </citation>
    <scope>NUCLEOTIDE SEQUENCE</scope>
    <source>
        <strain evidence="1">WA0000018081</strain>
    </source>
</reference>
<comment type="caution">
    <text evidence="1">The sequence shown here is derived from an EMBL/GenBank/DDBJ whole genome shotgun (WGS) entry which is preliminary data.</text>
</comment>
<protein>
    <submittedName>
        <fullName evidence="1">Uncharacterized protein</fullName>
    </submittedName>
</protein>
<organism evidence="1 2">
    <name type="scientific">Thamnidium elegans</name>
    <dbReference type="NCBI Taxonomy" id="101142"/>
    <lineage>
        <taxon>Eukaryota</taxon>
        <taxon>Fungi</taxon>
        <taxon>Fungi incertae sedis</taxon>
        <taxon>Mucoromycota</taxon>
        <taxon>Mucoromycotina</taxon>
        <taxon>Mucoromycetes</taxon>
        <taxon>Mucorales</taxon>
        <taxon>Mucorineae</taxon>
        <taxon>Mucoraceae</taxon>
        <taxon>Thamnidium</taxon>
    </lineage>
</organism>
<dbReference type="AlphaFoldDB" id="A0A8H7VUN1"/>